<evidence type="ECO:0000313" key="4">
    <source>
        <dbReference type="EMBL" id="KAF7428379.1"/>
    </source>
</evidence>
<dbReference type="VEuPathDB" id="FungiDB:PC9H_007602"/>
<dbReference type="GO" id="GO:0016791">
    <property type="term" value="F:phosphatase activity"/>
    <property type="evidence" value="ECO:0007669"/>
    <property type="project" value="UniProtKB-ARBA"/>
</dbReference>
<dbReference type="EMBL" id="JACETU010000005">
    <property type="protein sequence ID" value="KAF7428379.1"/>
    <property type="molecule type" value="Genomic_DNA"/>
</dbReference>
<comment type="caution">
    <text evidence="4">The sequence shown here is derived from an EMBL/GenBank/DDBJ whole genome shotgun (WGS) entry which is preliminary data.</text>
</comment>
<dbReference type="OrthoDB" id="266663at2759"/>
<name>A0A8H6ZTR4_PLEOS</name>
<proteinExistence type="predicted"/>
<dbReference type="InterPro" id="IPR029021">
    <property type="entry name" value="Prot-tyrosine_phosphatase-like"/>
</dbReference>
<keyword evidence="5" id="KW-1185">Reference proteome</keyword>
<dbReference type="GeneID" id="59377420"/>
<dbReference type="PANTHER" id="PTHR23339">
    <property type="entry name" value="TYROSINE SPECIFIC PROTEIN PHOSPHATASE AND DUAL SPECIFICITY PROTEIN PHOSPHATASE"/>
    <property type="match status" value="1"/>
</dbReference>
<evidence type="ECO:0000256" key="2">
    <source>
        <dbReference type="SAM" id="MobiDB-lite"/>
    </source>
</evidence>
<dbReference type="InterPro" id="IPR000387">
    <property type="entry name" value="Tyr_Pase_dom"/>
</dbReference>
<sequence length="591" mass="64146">MSFKIAYAPQVASLASQHHASDYYRAKYGPKGYPVPYVPFSVNLPDQFRDLRRRQESYGLSSTTSWWTCDASMSTADGEQVLAVSESTNIGSIIELEQELSAAMDSPLQSNAHTAAPRSELNTCKPPIKTSSTHPLNVSCIIPSELIALISSHFVVASPSNSVPVLLELPPQFYLDRLVSHPPCHALDQAQTSMGPPNHQIAPSRLPVTSPVPVYHTQSASRPKMHARTRSSMSQAMQAAINTSLAIFSAEKPAINCRPPLSPIPDRRSPRRSSFLFQRANDSALSLALSVSFKAKSTSNLNEGMEENSNIKNPQVCSPECPEDNASGTDCGTETAYDLECPAAIPATPKVHTPTPTPSLTRTSSLGDESVSSPFLLGNMYMSSCPGKKVRLHGPLRGRSGICRDLDADLQRIRALGVKCIVCCLDDSELEYLGAPWPEYRAAAMLLGIDILRIPIPEGLAPLDTASLDGQITELIGRYTVNGIPTLVHCRGGVGRAGVVACCWIAKLGLCGWLEDSGIDANSSPTLIRPLTDGYDAGVRWDTVSFAKKIITLVRRRRSMKAIETYEQARFLVDYVEYLRQGHGVRIGQSA</sequence>
<evidence type="ECO:0000313" key="5">
    <source>
        <dbReference type="Proteomes" id="UP000623687"/>
    </source>
</evidence>
<keyword evidence="1" id="KW-0378">Hydrolase</keyword>
<dbReference type="InterPro" id="IPR057023">
    <property type="entry name" value="PTP-SAK"/>
</dbReference>
<evidence type="ECO:0000259" key="3">
    <source>
        <dbReference type="PROSITE" id="PS50056"/>
    </source>
</evidence>
<dbReference type="InterPro" id="IPR050561">
    <property type="entry name" value="PTP"/>
</dbReference>
<feature type="domain" description="Tyrosine specific protein phosphatases" evidence="3">
    <location>
        <begin position="466"/>
        <end position="529"/>
    </location>
</feature>
<feature type="region of interest" description="Disordered" evidence="2">
    <location>
        <begin position="106"/>
        <end position="128"/>
    </location>
</feature>
<dbReference type="PROSITE" id="PS50056">
    <property type="entry name" value="TYR_PHOSPHATASE_2"/>
    <property type="match status" value="1"/>
</dbReference>
<dbReference type="Proteomes" id="UP000623687">
    <property type="component" value="Unassembled WGS sequence"/>
</dbReference>
<reference evidence="4" key="1">
    <citation type="submission" date="2019-07" db="EMBL/GenBank/DDBJ databases">
        <authorList>
            <person name="Palmer J.M."/>
        </authorList>
    </citation>
    <scope>NUCLEOTIDE SEQUENCE</scope>
    <source>
        <strain evidence="4">PC9</strain>
    </source>
</reference>
<gene>
    <name evidence="4" type="ORF">PC9H_007602</name>
</gene>
<protein>
    <recommendedName>
        <fullName evidence="3">Tyrosine specific protein phosphatases domain-containing protein</fullName>
    </recommendedName>
</protein>
<dbReference type="SUPFAM" id="SSF52799">
    <property type="entry name" value="(Phosphotyrosine protein) phosphatases II"/>
    <property type="match status" value="1"/>
</dbReference>
<dbReference type="Pfam" id="PF22784">
    <property type="entry name" value="PTP-SAK"/>
    <property type="match status" value="1"/>
</dbReference>
<feature type="region of interest" description="Disordered" evidence="2">
    <location>
        <begin position="348"/>
        <end position="368"/>
    </location>
</feature>
<organism evidence="4 5">
    <name type="scientific">Pleurotus ostreatus</name>
    <name type="common">Oyster mushroom</name>
    <name type="synonym">White-rot fungus</name>
    <dbReference type="NCBI Taxonomy" id="5322"/>
    <lineage>
        <taxon>Eukaryota</taxon>
        <taxon>Fungi</taxon>
        <taxon>Dikarya</taxon>
        <taxon>Basidiomycota</taxon>
        <taxon>Agaricomycotina</taxon>
        <taxon>Agaricomycetes</taxon>
        <taxon>Agaricomycetidae</taxon>
        <taxon>Agaricales</taxon>
        <taxon>Pleurotineae</taxon>
        <taxon>Pleurotaceae</taxon>
        <taxon>Pleurotus</taxon>
    </lineage>
</organism>
<dbReference type="Gene3D" id="3.90.190.10">
    <property type="entry name" value="Protein tyrosine phosphatase superfamily"/>
    <property type="match status" value="1"/>
</dbReference>
<dbReference type="AlphaFoldDB" id="A0A8H6ZTR4"/>
<accession>A0A8H6ZTR4</accession>
<evidence type="ECO:0000256" key="1">
    <source>
        <dbReference type="ARBA" id="ARBA00022801"/>
    </source>
</evidence>
<dbReference type="RefSeq" id="XP_036630751.1">
    <property type="nucleotide sequence ID" value="XM_036777131.1"/>
</dbReference>